<evidence type="ECO:0000256" key="1">
    <source>
        <dbReference type="ARBA" id="ARBA00004496"/>
    </source>
</evidence>
<dbReference type="SUPFAM" id="SSF51984">
    <property type="entry name" value="MurCD N-terminal domain"/>
    <property type="match status" value="1"/>
</dbReference>
<dbReference type="Gene3D" id="3.40.50.720">
    <property type="entry name" value="NAD(P)-binding Rossmann-like Domain"/>
    <property type="match status" value="1"/>
</dbReference>
<dbReference type="SUPFAM" id="SSF53623">
    <property type="entry name" value="MurD-like peptide ligases, catalytic domain"/>
    <property type="match status" value="1"/>
</dbReference>
<dbReference type="GO" id="GO:0005737">
    <property type="term" value="C:cytoplasm"/>
    <property type="evidence" value="ECO:0007669"/>
    <property type="project" value="UniProtKB-SubCell"/>
</dbReference>
<evidence type="ECO:0000256" key="6">
    <source>
        <dbReference type="ARBA" id="ARBA00022840"/>
    </source>
</evidence>
<keyword evidence="3 7" id="KW-0963">Cytoplasm</keyword>
<dbReference type="GO" id="GO:0071555">
    <property type="term" value="P:cell wall organization"/>
    <property type="evidence" value="ECO:0007669"/>
    <property type="project" value="UniProtKB-KW"/>
</dbReference>
<dbReference type="AlphaFoldDB" id="A0A1H7X5R0"/>
<dbReference type="PANTHER" id="PTHR43692">
    <property type="entry name" value="UDP-N-ACETYLMURAMOYLALANINE--D-GLUTAMATE LIGASE"/>
    <property type="match status" value="1"/>
</dbReference>
<dbReference type="Gene3D" id="3.40.1190.10">
    <property type="entry name" value="Mur-like, catalytic domain"/>
    <property type="match status" value="1"/>
</dbReference>
<keyword evidence="5 7" id="KW-0547">Nucleotide-binding</keyword>
<name>A0A1H7X5R0_9BACT</name>
<comment type="subcellular location">
    <subcellularLocation>
        <location evidence="1 7 8">Cytoplasm</location>
    </subcellularLocation>
</comment>
<dbReference type="SUPFAM" id="SSF53244">
    <property type="entry name" value="MurD-like peptide ligases, peptide-binding domain"/>
    <property type="match status" value="1"/>
</dbReference>
<dbReference type="RefSeq" id="WP_175476421.1">
    <property type="nucleotide sequence ID" value="NZ_FOBS01000009.1"/>
</dbReference>
<keyword evidence="7 8" id="KW-0573">Peptidoglycan synthesis</keyword>
<dbReference type="PANTHER" id="PTHR43692:SF1">
    <property type="entry name" value="UDP-N-ACETYLMURAMOYLALANINE--D-GLUTAMATE LIGASE"/>
    <property type="match status" value="1"/>
</dbReference>
<accession>A0A1H7X5R0</accession>
<keyword evidence="4 7" id="KW-0436">Ligase</keyword>
<keyword evidence="7 8" id="KW-0133">Cell shape</keyword>
<evidence type="ECO:0000256" key="3">
    <source>
        <dbReference type="ARBA" id="ARBA00022490"/>
    </source>
</evidence>
<evidence type="ECO:0000256" key="7">
    <source>
        <dbReference type="HAMAP-Rule" id="MF_00639"/>
    </source>
</evidence>
<comment type="similarity">
    <text evidence="7">Belongs to the MurCDEF family.</text>
</comment>
<evidence type="ECO:0000259" key="9">
    <source>
        <dbReference type="Pfam" id="PF02875"/>
    </source>
</evidence>
<dbReference type="InterPro" id="IPR005762">
    <property type="entry name" value="MurD"/>
</dbReference>
<dbReference type="GO" id="GO:0051301">
    <property type="term" value="P:cell division"/>
    <property type="evidence" value="ECO:0007669"/>
    <property type="project" value="UniProtKB-KW"/>
</dbReference>
<evidence type="ECO:0000313" key="11">
    <source>
        <dbReference type="EMBL" id="SEM28945.1"/>
    </source>
</evidence>
<gene>
    <name evidence="7" type="primary">murD</name>
    <name evidence="11" type="ORF">SAMN04489760_10970</name>
</gene>
<comment type="pathway">
    <text evidence="2 7 8">Cell wall biogenesis; peptidoglycan biosynthesis.</text>
</comment>
<keyword evidence="7 8" id="KW-0132">Cell division</keyword>
<feature type="binding site" evidence="7">
    <location>
        <begin position="116"/>
        <end position="122"/>
    </location>
    <ligand>
        <name>ATP</name>
        <dbReference type="ChEBI" id="CHEBI:30616"/>
    </ligand>
</feature>
<dbReference type="Gene3D" id="3.90.190.20">
    <property type="entry name" value="Mur ligase, C-terminal domain"/>
    <property type="match status" value="1"/>
</dbReference>
<keyword evidence="7 8" id="KW-0131">Cell cycle</keyword>
<dbReference type="InterPro" id="IPR036565">
    <property type="entry name" value="Mur-like_cat_sf"/>
</dbReference>
<dbReference type="Pfam" id="PF08245">
    <property type="entry name" value="Mur_ligase_M"/>
    <property type="match status" value="1"/>
</dbReference>
<protein>
    <recommendedName>
        <fullName evidence="7 8">UDP-N-acetylmuramoylalanine--D-glutamate ligase</fullName>
        <ecNumber evidence="7 8">6.3.2.9</ecNumber>
    </recommendedName>
    <alternativeName>
        <fullName evidence="7">D-glutamic acid-adding enzyme</fullName>
    </alternativeName>
    <alternativeName>
        <fullName evidence="7">UDP-N-acetylmuramoyl-L-alanyl-D-glutamate synthetase</fullName>
    </alternativeName>
</protein>
<dbReference type="Pfam" id="PF21799">
    <property type="entry name" value="MurD-like_N"/>
    <property type="match status" value="1"/>
</dbReference>
<dbReference type="InterPro" id="IPR004101">
    <property type="entry name" value="Mur_ligase_C"/>
</dbReference>
<sequence length="450" mass="48604">MDLSGQKTLVIGWGKTGIASARFLISQGARVAVTDEKDLSLEKDVLPQLGEDNHGSVEVVGYDTAALRLVDMVVPSPGVPPSSFLLKGAVEKKLPVLSELELASRYLKTPMIAITGTNGKTTTTTLIGEILRKSGREVFVGGNIGNPLANYVTGAQSADYAVVEVSSFQLQWIQAFHAHAALLLNTTCDHVDYHGSFEAYRAVKERIFSNQGEGDLAVLNADEPRSAVLAKSLPSPVFFFSTTQSVDCGLFREGERLIYRNGQGERESYPLDMIRLPGAHNIENVMAAILACRACDCSQEEVIRAVADFSGIAHRIEFTREIGGIKFYDDSKGTNVGAVKRAIETFSDPLVLLLGGRDKDGDFETLSALLPDRVKALVLFGEARERIRERIGGIVPTVVTPTLKEAISAACKQAAAGDVVLLSPGCASFDEFANYKARGDFFKEEVRALS</sequence>
<evidence type="ECO:0000256" key="5">
    <source>
        <dbReference type="ARBA" id="ARBA00022741"/>
    </source>
</evidence>
<dbReference type="InterPro" id="IPR036615">
    <property type="entry name" value="Mur_ligase_C_dom_sf"/>
</dbReference>
<evidence type="ECO:0000313" key="12">
    <source>
        <dbReference type="Proteomes" id="UP000198744"/>
    </source>
</evidence>
<keyword evidence="7 8" id="KW-0961">Cell wall biogenesis/degradation</keyword>
<dbReference type="GO" id="GO:0008764">
    <property type="term" value="F:UDP-N-acetylmuramoylalanine-D-glutamate ligase activity"/>
    <property type="evidence" value="ECO:0007669"/>
    <property type="project" value="UniProtKB-UniRule"/>
</dbReference>
<dbReference type="HAMAP" id="MF_00639">
    <property type="entry name" value="MurD"/>
    <property type="match status" value="1"/>
</dbReference>
<dbReference type="STRING" id="43775.SAMN04489760_10970"/>
<dbReference type="Proteomes" id="UP000198744">
    <property type="component" value="Unassembled WGS sequence"/>
</dbReference>
<comment type="function">
    <text evidence="7 8">Cell wall formation. Catalyzes the addition of glutamate to the nucleotide precursor UDP-N-acetylmuramoyl-L-alanine (UMA).</text>
</comment>
<reference evidence="11 12" key="1">
    <citation type="submission" date="2016-10" db="EMBL/GenBank/DDBJ databases">
        <authorList>
            <person name="de Groot N.N."/>
        </authorList>
    </citation>
    <scope>NUCLEOTIDE SEQUENCE [LARGE SCALE GENOMIC DNA]</scope>
    <source>
        <strain evidence="11 12">DSM 8423</strain>
    </source>
</reference>
<evidence type="ECO:0000256" key="8">
    <source>
        <dbReference type="RuleBase" id="RU003664"/>
    </source>
</evidence>
<feature type="domain" description="Mur ligase C-terminal" evidence="9">
    <location>
        <begin position="314"/>
        <end position="424"/>
    </location>
</feature>
<proteinExistence type="inferred from homology"/>
<dbReference type="EC" id="6.3.2.9" evidence="7 8"/>
<evidence type="ECO:0000259" key="10">
    <source>
        <dbReference type="Pfam" id="PF08245"/>
    </source>
</evidence>
<dbReference type="InterPro" id="IPR013221">
    <property type="entry name" value="Mur_ligase_cen"/>
</dbReference>
<dbReference type="NCBIfam" id="TIGR01087">
    <property type="entry name" value="murD"/>
    <property type="match status" value="1"/>
</dbReference>
<keyword evidence="6 7" id="KW-0067">ATP-binding</keyword>
<evidence type="ECO:0000256" key="4">
    <source>
        <dbReference type="ARBA" id="ARBA00022598"/>
    </source>
</evidence>
<keyword evidence="12" id="KW-1185">Reference proteome</keyword>
<dbReference type="UniPathway" id="UPA00219"/>
<evidence type="ECO:0000256" key="2">
    <source>
        <dbReference type="ARBA" id="ARBA00004752"/>
    </source>
</evidence>
<dbReference type="Pfam" id="PF02875">
    <property type="entry name" value="Mur_ligase_C"/>
    <property type="match status" value="1"/>
</dbReference>
<dbReference type="GO" id="GO:0005524">
    <property type="term" value="F:ATP binding"/>
    <property type="evidence" value="ECO:0007669"/>
    <property type="project" value="UniProtKB-UniRule"/>
</dbReference>
<dbReference type="GO" id="GO:0009252">
    <property type="term" value="P:peptidoglycan biosynthetic process"/>
    <property type="evidence" value="ECO:0007669"/>
    <property type="project" value="UniProtKB-UniRule"/>
</dbReference>
<organism evidence="11 12">
    <name type="scientific">Syntrophus gentianae</name>
    <dbReference type="NCBI Taxonomy" id="43775"/>
    <lineage>
        <taxon>Bacteria</taxon>
        <taxon>Pseudomonadati</taxon>
        <taxon>Thermodesulfobacteriota</taxon>
        <taxon>Syntrophia</taxon>
        <taxon>Syntrophales</taxon>
        <taxon>Syntrophaceae</taxon>
        <taxon>Syntrophus</taxon>
    </lineage>
</organism>
<comment type="catalytic activity">
    <reaction evidence="7 8">
        <text>UDP-N-acetyl-alpha-D-muramoyl-L-alanine + D-glutamate + ATP = UDP-N-acetyl-alpha-D-muramoyl-L-alanyl-D-glutamate + ADP + phosphate + H(+)</text>
        <dbReference type="Rhea" id="RHEA:16429"/>
        <dbReference type="ChEBI" id="CHEBI:15378"/>
        <dbReference type="ChEBI" id="CHEBI:29986"/>
        <dbReference type="ChEBI" id="CHEBI:30616"/>
        <dbReference type="ChEBI" id="CHEBI:43474"/>
        <dbReference type="ChEBI" id="CHEBI:83898"/>
        <dbReference type="ChEBI" id="CHEBI:83900"/>
        <dbReference type="ChEBI" id="CHEBI:456216"/>
        <dbReference type="EC" id="6.3.2.9"/>
    </reaction>
</comment>
<dbReference type="EMBL" id="FOBS01000009">
    <property type="protein sequence ID" value="SEM28945.1"/>
    <property type="molecule type" value="Genomic_DNA"/>
</dbReference>
<feature type="domain" description="Mur ligase central" evidence="10">
    <location>
        <begin position="114"/>
        <end position="291"/>
    </location>
</feature>
<dbReference type="GO" id="GO:0008360">
    <property type="term" value="P:regulation of cell shape"/>
    <property type="evidence" value="ECO:0007669"/>
    <property type="project" value="UniProtKB-KW"/>
</dbReference>